<keyword evidence="1" id="KW-1133">Transmembrane helix</keyword>
<name>A4UHE5_ALEFU</name>
<feature type="transmembrane region" description="Helical" evidence="1">
    <location>
        <begin position="236"/>
        <end position="255"/>
    </location>
</feature>
<dbReference type="AlphaFoldDB" id="A4UHE5"/>
<feature type="transmembrane region" description="Helical" evidence="1">
    <location>
        <begin position="267"/>
        <end position="290"/>
    </location>
</feature>
<feature type="transmembrane region" description="Helical" evidence="1">
    <location>
        <begin position="205"/>
        <end position="224"/>
    </location>
</feature>
<proteinExistence type="evidence at transcript level"/>
<reference evidence="2" key="1">
    <citation type="journal article" date="2007" name="Proc. Natl. Acad. Sci. U.S.A.">
        <title>Spliced leader RNA trans-splicing in dinoflagellates.</title>
        <authorList>
            <person name="Zhang H."/>
            <person name="Hou Y."/>
            <person name="Miranda L."/>
            <person name="Campbell D.A."/>
            <person name="Sturm N.R."/>
            <person name="Gaasterland T."/>
            <person name="Lin S."/>
        </authorList>
    </citation>
    <scope>NUCLEOTIDE SEQUENCE</scope>
    <source>
        <strain evidence="2">GT-CA28</strain>
    </source>
</reference>
<keyword evidence="1" id="KW-0812">Transmembrane</keyword>
<sequence length="314" mass="33213">MEPRAQPLNSVLGDAGFLASYGRKPGPEDSEALRIKAHLLHMVGLLRKRESAGALAARQACVSRLEAYARAGRFPRHVSPPETRTPVFIDHSGTPCAVADLMMAFGAEDLCRAIDAAHHNAYLADIVTAADAPTVRRLEAWCFETGLTFDDLAMIQPGYSEADQRKIMGLVNVGCSSTAAALIMAVAGVAFVATAWPSPSLVECILAGSGCLHFCAALVTVLVVDRPPWPGPNAAAALAYGCVLAPVNLVLWLVLTVCTFAHGKDGLLRQVVCAVTWGCMAVVVVVAVLYQATYKPPSLLDESDSENAKTDSEA</sequence>
<evidence type="ECO:0000313" key="2">
    <source>
        <dbReference type="EMBL" id="ABO47903.1"/>
    </source>
</evidence>
<organism evidence="2">
    <name type="scientific">Alexandrium fundyense</name>
    <name type="common">Dinoflagellate</name>
    <dbReference type="NCBI Taxonomy" id="2932"/>
    <lineage>
        <taxon>Eukaryota</taxon>
        <taxon>Sar</taxon>
        <taxon>Alveolata</taxon>
        <taxon>Dinophyceae</taxon>
        <taxon>Gonyaulacales</taxon>
        <taxon>Pyrocystaceae</taxon>
        <taxon>Alexandrium</taxon>
    </lineage>
</organism>
<dbReference type="EMBL" id="EF133898">
    <property type="protein sequence ID" value="ABO47903.1"/>
    <property type="molecule type" value="mRNA"/>
</dbReference>
<feature type="transmembrane region" description="Helical" evidence="1">
    <location>
        <begin position="170"/>
        <end position="193"/>
    </location>
</feature>
<evidence type="ECO:0000256" key="1">
    <source>
        <dbReference type="SAM" id="Phobius"/>
    </source>
</evidence>
<protein>
    <submittedName>
        <fullName evidence="2">Uncharacterized protein</fullName>
    </submittedName>
</protein>
<keyword evidence="1" id="KW-0472">Membrane</keyword>
<accession>A4UHE5</accession>